<proteinExistence type="inferred from homology"/>
<feature type="region of interest" description="Disordered" evidence="10">
    <location>
        <begin position="109"/>
        <end position="132"/>
    </location>
</feature>
<dbReference type="STRING" id="1121390.SAMN02746041_00943"/>
<keyword evidence="13" id="KW-1185">Reference proteome</keyword>
<evidence type="ECO:0000313" key="12">
    <source>
        <dbReference type="EMBL" id="SMC20553.1"/>
    </source>
</evidence>
<evidence type="ECO:0000259" key="11">
    <source>
        <dbReference type="PROSITE" id="PS51379"/>
    </source>
</evidence>
<name>A0A1W1X9N2_9BACT</name>
<dbReference type="InterPro" id="IPR040131">
    <property type="entry name" value="MnmG_N"/>
</dbReference>
<evidence type="ECO:0000256" key="10">
    <source>
        <dbReference type="SAM" id="MobiDB-lite"/>
    </source>
</evidence>
<evidence type="ECO:0000256" key="7">
    <source>
        <dbReference type="ARBA" id="ARBA00023002"/>
    </source>
</evidence>
<dbReference type="PROSITE" id="PS51379">
    <property type="entry name" value="4FE4S_FER_2"/>
    <property type="match status" value="2"/>
</dbReference>
<dbReference type="Gene3D" id="3.40.50.720">
    <property type="entry name" value="NAD(P)-binding Rossmann-like Domain"/>
    <property type="match status" value="1"/>
</dbReference>
<evidence type="ECO:0000313" key="13">
    <source>
        <dbReference type="Proteomes" id="UP000192783"/>
    </source>
</evidence>
<evidence type="ECO:0000256" key="8">
    <source>
        <dbReference type="ARBA" id="ARBA00023004"/>
    </source>
</evidence>
<dbReference type="PANTHER" id="PTHR43498:SF1">
    <property type="entry name" value="COB--COM HETERODISULFIDE REDUCTASE IRON-SULFUR SUBUNIT A"/>
    <property type="match status" value="1"/>
</dbReference>
<protein>
    <submittedName>
        <fullName evidence="12">Heterodisulfide reductase subunit A</fullName>
    </submittedName>
</protein>
<keyword evidence="6" id="KW-0274">FAD</keyword>
<keyword evidence="9" id="KW-0411">Iron-sulfur</keyword>
<dbReference type="GO" id="GO:0051539">
    <property type="term" value="F:4 iron, 4 sulfur cluster binding"/>
    <property type="evidence" value="ECO:0007669"/>
    <property type="project" value="UniProtKB-KW"/>
</dbReference>
<keyword evidence="5" id="KW-0479">Metal-binding</keyword>
<evidence type="ECO:0000256" key="5">
    <source>
        <dbReference type="ARBA" id="ARBA00022723"/>
    </source>
</evidence>
<dbReference type="PANTHER" id="PTHR43498">
    <property type="entry name" value="FERREDOXIN:COB-COM HETERODISULFIDE REDUCTASE SUBUNIT A"/>
    <property type="match status" value="1"/>
</dbReference>
<dbReference type="Pfam" id="PF01134">
    <property type="entry name" value="GIDA"/>
    <property type="match status" value="1"/>
</dbReference>
<evidence type="ECO:0000256" key="3">
    <source>
        <dbReference type="ARBA" id="ARBA00022485"/>
    </source>
</evidence>
<keyword evidence="4" id="KW-0285">Flavoprotein</keyword>
<dbReference type="Gene3D" id="3.30.70.20">
    <property type="match status" value="2"/>
</dbReference>
<reference evidence="12 13" key="1">
    <citation type="submission" date="2017-04" db="EMBL/GenBank/DDBJ databases">
        <authorList>
            <person name="Afonso C.L."/>
            <person name="Miller P.J."/>
            <person name="Scott M.A."/>
            <person name="Spackman E."/>
            <person name="Goraichik I."/>
            <person name="Dimitrov K.M."/>
            <person name="Suarez D.L."/>
            <person name="Swayne D.E."/>
        </authorList>
    </citation>
    <scope>NUCLEOTIDE SEQUENCE [LARGE SCALE GENOMIC DNA]</scope>
    <source>
        <strain evidence="12 13">DSM 13146</strain>
    </source>
</reference>
<evidence type="ECO:0000256" key="1">
    <source>
        <dbReference type="ARBA" id="ARBA00001974"/>
    </source>
</evidence>
<comment type="similarity">
    <text evidence="2">Belongs to the HdrA family.</text>
</comment>
<dbReference type="GO" id="GO:0016491">
    <property type="term" value="F:oxidoreductase activity"/>
    <property type="evidence" value="ECO:0007669"/>
    <property type="project" value="UniProtKB-KW"/>
</dbReference>
<gene>
    <name evidence="12" type="ORF">SAMN02746041_00943</name>
</gene>
<dbReference type="OrthoDB" id="5489893at2"/>
<comment type="cofactor">
    <cofactor evidence="1">
        <name>FAD</name>
        <dbReference type="ChEBI" id="CHEBI:57692"/>
    </cofactor>
</comment>
<feature type="domain" description="4Fe-4S ferredoxin-type" evidence="11">
    <location>
        <begin position="233"/>
        <end position="262"/>
    </location>
</feature>
<dbReference type="Pfam" id="PF13237">
    <property type="entry name" value="Fer4_10"/>
    <property type="match status" value="1"/>
</dbReference>
<dbReference type="PROSITE" id="PS00198">
    <property type="entry name" value="4FE4S_FER_1"/>
    <property type="match status" value="2"/>
</dbReference>
<evidence type="ECO:0000256" key="6">
    <source>
        <dbReference type="ARBA" id="ARBA00022827"/>
    </source>
</evidence>
<accession>A0A1W1X9N2</accession>
<dbReference type="InterPro" id="IPR017900">
    <property type="entry name" value="4Fe4S_Fe_S_CS"/>
</dbReference>
<dbReference type="InterPro" id="IPR036188">
    <property type="entry name" value="FAD/NAD-bd_sf"/>
</dbReference>
<organism evidence="12 13">
    <name type="scientific">Desulfacinum hydrothermale DSM 13146</name>
    <dbReference type="NCBI Taxonomy" id="1121390"/>
    <lineage>
        <taxon>Bacteria</taxon>
        <taxon>Pseudomonadati</taxon>
        <taxon>Thermodesulfobacteriota</taxon>
        <taxon>Syntrophobacteria</taxon>
        <taxon>Syntrophobacterales</taxon>
        <taxon>Syntrophobacteraceae</taxon>
        <taxon>Desulfacinum</taxon>
    </lineage>
</organism>
<dbReference type="RefSeq" id="WP_084056720.1">
    <property type="nucleotide sequence ID" value="NZ_FWXF01000003.1"/>
</dbReference>
<dbReference type="Proteomes" id="UP000192783">
    <property type="component" value="Unassembled WGS sequence"/>
</dbReference>
<evidence type="ECO:0000256" key="9">
    <source>
        <dbReference type="ARBA" id="ARBA00023014"/>
    </source>
</evidence>
<sequence>MNAPKVILCRCPERHPHVDVARAASVLNASGVPTQVVEHFCDLSTLEGHLHAFRSSPVDVLVGACSGFLLGQVLDLYFQDNPQARWMILDLKQVSDETALAGVVQSHWHSRSGRSQPSCRPPLPNGSGPFPQRFRAKPPQRVVVIGGGVGGCQAALDLAGIGIPVTLVEADLSLGGLMAKLDKTFPTLDCSICILGPRLVDTISHPLITVIPSSRVRRVSGTPGNFLVEIVQQPRHVDMDKCTGCGTCTEVCPVVIPSPWNAGLRPSKAVGIVFEQAVPLRSAIQKDYCIDCGLCEQACERDAIRLTEAPQKRRLNAGAIIVARGAQPLDAARLGPYGYNHYPEVLTNLEFERLVCSTGPTQGRLITPSGHSPAAVAFIQCAGSRNRRYLPYCSGYCCTASIKEAMLVLEHQPSAQVTIFYNDVRATGKNFEGLYVRARQRGIRFIKSLPDRIERGDDGRLRIHYEAPGGEGRQQWSADLAVLAVGLEAAEAQENWVLRRPPHWDRYGFYKEAHHWGGMVAATTPGVFLAGSCHGPRDITQTVTEAGAAAGEAARWLRKTGALAARRKEEAQS</sequence>
<feature type="domain" description="4Fe-4S ferredoxin-type" evidence="11">
    <location>
        <begin position="280"/>
        <end position="309"/>
    </location>
</feature>
<keyword evidence="7" id="KW-0560">Oxidoreductase</keyword>
<dbReference type="InterPro" id="IPR017896">
    <property type="entry name" value="4Fe4S_Fe-S-bd"/>
</dbReference>
<keyword evidence="3" id="KW-0004">4Fe-4S</keyword>
<dbReference type="SUPFAM" id="SSF51905">
    <property type="entry name" value="FAD/NAD(P)-binding domain"/>
    <property type="match status" value="1"/>
</dbReference>
<evidence type="ECO:0000256" key="4">
    <source>
        <dbReference type="ARBA" id="ARBA00022630"/>
    </source>
</evidence>
<keyword evidence="8" id="KW-0408">Iron</keyword>
<dbReference type="InterPro" id="IPR039650">
    <property type="entry name" value="HdrA-like"/>
</dbReference>
<dbReference type="AlphaFoldDB" id="A0A1W1X9N2"/>
<evidence type="ECO:0000256" key="2">
    <source>
        <dbReference type="ARBA" id="ARBA00006561"/>
    </source>
</evidence>
<dbReference type="GO" id="GO:0046872">
    <property type="term" value="F:metal ion binding"/>
    <property type="evidence" value="ECO:0007669"/>
    <property type="project" value="UniProtKB-KW"/>
</dbReference>
<dbReference type="EMBL" id="FWXF01000003">
    <property type="protein sequence ID" value="SMC20553.1"/>
    <property type="molecule type" value="Genomic_DNA"/>
</dbReference>